<dbReference type="Gene3D" id="2.40.50.100">
    <property type="match status" value="1"/>
</dbReference>
<comment type="cofactor">
    <cofactor evidence="1 10">
        <name>(R)-lipoate</name>
        <dbReference type="ChEBI" id="CHEBI:83088"/>
    </cofactor>
</comment>
<feature type="region of interest" description="Disordered" evidence="11">
    <location>
        <begin position="106"/>
        <end position="133"/>
    </location>
</feature>
<dbReference type="GO" id="GO:0016407">
    <property type="term" value="F:acetyltransferase activity"/>
    <property type="evidence" value="ECO:0007669"/>
    <property type="project" value="TreeGrafter"/>
</dbReference>
<dbReference type="Pfam" id="PF00198">
    <property type="entry name" value="2-oxoacid_dh"/>
    <property type="match status" value="1"/>
</dbReference>
<dbReference type="Proteomes" id="UP000582659">
    <property type="component" value="Unassembled WGS sequence"/>
</dbReference>
<feature type="domain" description="Peripheral subunit-binding (PSBD)" evidence="13">
    <location>
        <begin position="137"/>
        <end position="174"/>
    </location>
</feature>
<dbReference type="FunFam" id="4.10.320.10:FF:000002">
    <property type="entry name" value="Dihydrolipoamide acetyltransferase component of pyruvate dehydrogenase complex"/>
    <property type="match status" value="1"/>
</dbReference>
<dbReference type="Pfam" id="PF00364">
    <property type="entry name" value="Biotin_lipoyl"/>
    <property type="match status" value="1"/>
</dbReference>
<dbReference type="WBParaSite" id="BXY_1061000.1">
    <property type="protein sequence ID" value="BXY_1061000.1"/>
    <property type="gene ID" value="BXY_1061000"/>
</dbReference>
<dbReference type="GO" id="GO:0043754">
    <property type="term" value="F:dihydrolipoamide branched chain acyltransferase activity"/>
    <property type="evidence" value="ECO:0007669"/>
    <property type="project" value="UniProtKB-EC"/>
</dbReference>
<dbReference type="InterPro" id="IPR050743">
    <property type="entry name" value="2-oxoacid_DH_E2_comp"/>
</dbReference>
<dbReference type="PANTHER" id="PTHR43178">
    <property type="entry name" value="DIHYDROLIPOAMIDE ACETYLTRANSFERASE COMPONENT OF PYRUVATE DEHYDROGENASE COMPLEX"/>
    <property type="match status" value="1"/>
</dbReference>
<dbReference type="GO" id="GO:0005829">
    <property type="term" value="C:cytosol"/>
    <property type="evidence" value="ECO:0007669"/>
    <property type="project" value="UniProtKB-ARBA"/>
</dbReference>
<dbReference type="InterPro" id="IPR001078">
    <property type="entry name" value="2-oxoacid_DH_actylTfrase"/>
</dbReference>
<evidence type="ECO:0000313" key="15">
    <source>
        <dbReference type="EMBL" id="CAG9094688.1"/>
    </source>
</evidence>
<keyword evidence="7" id="KW-0496">Mitochondrion</keyword>
<keyword evidence="4 10" id="KW-0808">Transferase</keyword>
<keyword evidence="5 10" id="KW-0450">Lipoyl</keyword>
<dbReference type="PROSITE" id="PS51826">
    <property type="entry name" value="PSBD"/>
    <property type="match status" value="1"/>
</dbReference>
<keyword evidence="17" id="KW-1185">Reference proteome</keyword>
<dbReference type="SUPFAM" id="SSF51230">
    <property type="entry name" value="Single hybrid motif"/>
    <property type="match status" value="1"/>
</dbReference>
<reference evidence="18" key="1">
    <citation type="submission" date="2016-11" db="UniProtKB">
        <authorList>
            <consortium name="WormBaseParasite"/>
        </authorList>
    </citation>
    <scope>IDENTIFICATION</scope>
</reference>
<reference evidence="15" key="2">
    <citation type="submission" date="2020-08" db="EMBL/GenBank/DDBJ databases">
        <authorList>
            <person name="Kikuchi T."/>
        </authorList>
    </citation>
    <scope>NUCLEOTIDE SEQUENCE</scope>
    <source>
        <strain evidence="14">Ka4C1</strain>
    </source>
</reference>
<evidence type="ECO:0000313" key="18">
    <source>
        <dbReference type="WBParaSite" id="BXY_1061000.1"/>
    </source>
</evidence>
<comment type="similarity">
    <text evidence="3 10">Belongs to the 2-oxoacid dehydrogenase family.</text>
</comment>
<dbReference type="InterPro" id="IPR004167">
    <property type="entry name" value="PSBD"/>
</dbReference>
<dbReference type="Proteomes" id="UP000095284">
    <property type="component" value="Unplaced"/>
</dbReference>
<dbReference type="InterPro" id="IPR000089">
    <property type="entry name" value="Biotin_lipoyl"/>
</dbReference>
<evidence type="ECO:0000313" key="16">
    <source>
        <dbReference type="Proteomes" id="UP000095284"/>
    </source>
</evidence>
<dbReference type="GO" id="GO:0005759">
    <property type="term" value="C:mitochondrial matrix"/>
    <property type="evidence" value="ECO:0007669"/>
    <property type="project" value="UniProtKB-SubCell"/>
</dbReference>
<evidence type="ECO:0000256" key="11">
    <source>
        <dbReference type="SAM" id="MobiDB-lite"/>
    </source>
</evidence>
<dbReference type="PROSITE" id="PS50968">
    <property type="entry name" value="BIOTINYL_LIPOYL"/>
    <property type="match status" value="1"/>
</dbReference>
<dbReference type="SUPFAM" id="SSF47005">
    <property type="entry name" value="Peripheral subunit-binding domain of 2-oxo acid dehydrogenase complex"/>
    <property type="match status" value="1"/>
</dbReference>
<evidence type="ECO:0000259" key="12">
    <source>
        <dbReference type="PROSITE" id="PS50968"/>
    </source>
</evidence>
<evidence type="ECO:0000256" key="8">
    <source>
        <dbReference type="ARBA" id="ARBA00023315"/>
    </source>
</evidence>
<dbReference type="Gene3D" id="4.10.320.10">
    <property type="entry name" value="E3-binding domain"/>
    <property type="match status" value="1"/>
</dbReference>
<accession>A0A1I7SC59</accession>
<keyword evidence="8 10" id="KW-0012">Acyltransferase</keyword>
<proteinExistence type="inferred from homology"/>
<evidence type="ECO:0000256" key="3">
    <source>
        <dbReference type="ARBA" id="ARBA00007317"/>
    </source>
</evidence>
<evidence type="ECO:0000256" key="4">
    <source>
        <dbReference type="ARBA" id="ARBA00022679"/>
    </source>
</evidence>
<dbReference type="PROSITE" id="PS00189">
    <property type="entry name" value="LIPOYL"/>
    <property type="match status" value="1"/>
</dbReference>
<dbReference type="SUPFAM" id="SSF52777">
    <property type="entry name" value="CoA-dependent acyltransferases"/>
    <property type="match status" value="1"/>
</dbReference>
<dbReference type="EMBL" id="CAJFDI010000002">
    <property type="protein sequence ID" value="CAD5214327.1"/>
    <property type="molecule type" value="Genomic_DNA"/>
</dbReference>
<evidence type="ECO:0000259" key="13">
    <source>
        <dbReference type="PROSITE" id="PS51826"/>
    </source>
</evidence>
<evidence type="ECO:0000256" key="6">
    <source>
        <dbReference type="ARBA" id="ARBA00022946"/>
    </source>
</evidence>
<evidence type="ECO:0000256" key="5">
    <source>
        <dbReference type="ARBA" id="ARBA00022823"/>
    </source>
</evidence>
<dbReference type="Proteomes" id="UP000659654">
    <property type="component" value="Unassembled WGS sequence"/>
</dbReference>
<dbReference type="FunFam" id="2.40.50.100:FF:000013">
    <property type="entry name" value="Dihydrolipoamide acetyltransferase component of pyruvate dehydrogenase complex"/>
    <property type="match status" value="1"/>
</dbReference>
<dbReference type="CDD" id="cd06849">
    <property type="entry name" value="lipoyl_domain"/>
    <property type="match status" value="1"/>
</dbReference>
<gene>
    <name evidence="14" type="ORF">BXYJ_LOCUS3474</name>
</gene>
<dbReference type="InterPro" id="IPR023213">
    <property type="entry name" value="CAT-like_dom_sf"/>
</dbReference>
<feature type="compositionally biased region" description="Acidic residues" evidence="11">
    <location>
        <begin position="106"/>
        <end position="118"/>
    </location>
</feature>
<dbReference type="Gene3D" id="3.30.559.10">
    <property type="entry name" value="Chloramphenicol acetyltransferase-like domain"/>
    <property type="match status" value="1"/>
</dbReference>
<dbReference type="EMBL" id="CAJFCV020000002">
    <property type="protein sequence ID" value="CAG9094688.1"/>
    <property type="molecule type" value="Genomic_DNA"/>
</dbReference>
<dbReference type="AlphaFoldDB" id="A0A1I7SC59"/>
<dbReference type="eggNOG" id="KOG0558">
    <property type="taxonomic scope" value="Eukaryota"/>
</dbReference>
<evidence type="ECO:0000256" key="2">
    <source>
        <dbReference type="ARBA" id="ARBA00004305"/>
    </source>
</evidence>
<protein>
    <recommendedName>
        <fullName evidence="10">Dihydrolipoamide acetyltransferase component of pyruvate dehydrogenase complex</fullName>
        <ecNumber evidence="10">2.3.1.-</ecNumber>
    </recommendedName>
</protein>
<evidence type="ECO:0000313" key="14">
    <source>
        <dbReference type="EMBL" id="CAD5214327.1"/>
    </source>
</evidence>
<evidence type="ECO:0000256" key="7">
    <source>
        <dbReference type="ARBA" id="ARBA00023128"/>
    </source>
</evidence>
<dbReference type="InterPro" id="IPR036625">
    <property type="entry name" value="E3-bd_dom_sf"/>
</dbReference>
<comment type="catalytic activity">
    <reaction evidence="9">
        <text>N(6)-[(R)-dihydrolipoyl]-L-lysyl-[protein] + 2-methylpropanoyl-CoA = N(6)-[(R)-S(8)-2-methylpropanoyldihydrolipoyl]-L-lysyl-[protein] + CoA</text>
        <dbReference type="Rhea" id="RHEA:18865"/>
        <dbReference type="Rhea" id="RHEA-COMP:10475"/>
        <dbReference type="Rhea" id="RHEA-COMP:10497"/>
        <dbReference type="ChEBI" id="CHEBI:57287"/>
        <dbReference type="ChEBI" id="CHEBI:57338"/>
        <dbReference type="ChEBI" id="CHEBI:83100"/>
        <dbReference type="ChEBI" id="CHEBI:83142"/>
        <dbReference type="EC" id="2.3.1.168"/>
    </reaction>
    <physiologicalReaction direction="left-to-right" evidence="9">
        <dbReference type="Rhea" id="RHEA:18866"/>
    </physiologicalReaction>
</comment>
<name>A0A1I7SC59_BURXY</name>
<dbReference type="GO" id="GO:0031405">
    <property type="term" value="F:lipoic acid binding"/>
    <property type="evidence" value="ECO:0007669"/>
    <property type="project" value="TreeGrafter"/>
</dbReference>
<dbReference type="OrthoDB" id="202158at2759"/>
<organism evidence="16 18">
    <name type="scientific">Bursaphelenchus xylophilus</name>
    <name type="common">Pinewood nematode worm</name>
    <name type="synonym">Aphelenchoides xylophilus</name>
    <dbReference type="NCBI Taxonomy" id="6326"/>
    <lineage>
        <taxon>Eukaryota</taxon>
        <taxon>Metazoa</taxon>
        <taxon>Ecdysozoa</taxon>
        <taxon>Nematoda</taxon>
        <taxon>Chromadorea</taxon>
        <taxon>Rhabditida</taxon>
        <taxon>Tylenchina</taxon>
        <taxon>Tylenchomorpha</taxon>
        <taxon>Aphelenchoidea</taxon>
        <taxon>Aphelenchoididae</taxon>
        <taxon>Bursaphelenchus</taxon>
    </lineage>
</organism>
<dbReference type="Pfam" id="PF02817">
    <property type="entry name" value="E3_binding"/>
    <property type="match status" value="1"/>
</dbReference>
<evidence type="ECO:0000256" key="1">
    <source>
        <dbReference type="ARBA" id="ARBA00001938"/>
    </source>
</evidence>
<keyword evidence="6" id="KW-0809">Transit peptide</keyword>
<dbReference type="InterPro" id="IPR011053">
    <property type="entry name" value="Single_hybrid_motif"/>
</dbReference>
<evidence type="ECO:0000256" key="10">
    <source>
        <dbReference type="RuleBase" id="RU003423"/>
    </source>
</evidence>
<dbReference type="PANTHER" id="PTHR43178:SF5">
    <property type="entry name" value="LIPOAMIDE ACYLTRANSFERASE COMPONENT OF BRANCHED-CHAIN ALPHA-KETO ACID DEHYDROGENASE COMPLEX, MITOCHONDRIAL"/>
    <property type="match status" value="1"/>
</dbReference>
<sequence>MLGLLGQRGHYSSVKRLIHMSAQLDKLVQFKLSDIGEGIAEVQLKDWHIKVGDKISEFDEVCEVQSDKAAVTITSRYEGIVKRLHYEIDQVAKVGQPLIDIEVEDDSAVSEPQEEEESPQITSAKPVEHHSRSSKLLMTPAVRRLIRENKIDIRKISGTGRDGRVLKEDVLNFLNVVETPEGHEKEAPVEKKSFEPQLTEDKVVPIRGYTRAMISSMSEALKIPHFGYNDEYTADALVDFRHQLKSEAKRRNIKLTYMPIILKATSAALTDFPQLNAQADAGHKNIIYKANHNICVAMDTPGGLVVPNIKFCEQKNIWEIAADLNRLLESGQKQQIQREDLLNGTFTLSNIGIIGGTYLSPVIFPPQVAIGALGRIRKVPRYDHNDQLKPTNIINFSWAADHRFVDGATMARFSNRLKELLENPGLLAASLR</sequence>
<dbReference type="InterPro" id="IPR003016">
    <property type="entry name" value="2-oxoA_DH_lipoyl-BS"/>
</dbReference>
<dbReference type="EC" id="2.3.1.-" evidence="10"/>
<evidence type="ECO:0000256" key="9">
    <source>
        <dbReference type="ARBA" id="ARBA00051775"/>
    </source>
</evidence>
<feature type="domain" description="Lipoyl-binding" evidence="12">
    <location>
        <begin position="27"/>
        <end position="102"/>
    </location>
</feature>
<dbReference type="FunFam" id="3.30.559.10:FF:000027">
    <property type="entry name" value="Dihydrolipoamide acetyltransferase component of pyruvate dehydrogenase complex"/>
    <property type="match status" value="1"/>
</dbReference>
<dbReference type="SMR" id="A0A1I7SC59"/>
<evidence type="ECO:0000313" key="17">
    <source>
        <dbReference type="Proteomes" id="UP000659654"/>
    </source>
</evidence>
<comment type="subcellular location">
    <subcellularLocation>
        <location evidence="2">Mitochondrion matrix</location>
    </subcellularLocation>
</comment>